<dbReference type="EMBL" id="MN738751">
    <property type="protein sequence ID" value="QHS83298.1"/>
    <property type="molecule type" value="Genomic_DNA"/>
</dbReference>
<sequence length="199" mass="22393">MDILYYSNYCKHSQKVVQTLVKGNLQDKLSFVCIDTRKRDTKTGQTYISMENGSKVVLPPNVHSVPALLLINQNYRIILGDDIIKHYHPEILKSQSKALQSNGEPMAYQLTKSSGGTNIVSEQFTSYDMSPDDLSAKSISSNRPMYDYVTVNGDNMSIATPDDTYKPNKIGGDITVDNLQQKRMDEINQILPNKQPMII</sequence>
<evidence type="ECO:0008006" key="2">
    <source>
        <dbReference type="Google" id="ProtNLM"/>
    </source>
</evidence>
<protein>
    <recommendedName>
        <fullName evidence="2">Glutaredoxin domain-containing protein</fullName>
    </recommendedName>
</protein>
<dbReference type="AlphaFoldDB" id="A0A6C0AU69"/>
<proteinExistence type="predicted"/>
<accession>A0A6C0AU69</accession>
<organism evidence="1">
    <name type="scientific">viral metagenome</name>
    <dbReference type="NCBI Taxonomy" id="1070528"/>
    <lineage>
        <taxon>unclassified sequences</taxon>
        <taxon>metagenomes</taxon>
        <taxon>organismal metagenomes</taxon>
    </lineage>
</organism>
<evidence type="ECO:0000313" key="1">
    <source>
        <dbReference type="EMBL" id="QHS83298.1"/>
    </source>
</evidence>
<reference evidence="1" key="1">
    <citation type="journal article" date="2020" name="Nature">
        <title>Giant virus diversity and host interactions through global metagenomics.</title>
        <authorList>
            <person name="Schulz F."/>
            <person name="Roux S."/>
            <person name="Paez-Espino D."/>
            <person name="Jungbluth S."/>
            <person name="Walsh D.A."/>
            <person name="Denef V.J."/>
            <person name="McMahon K.D."/>
            <person name="Konstantinidis K.T."/>
            <person name="Eloe-Fadrosh E.A."/>
            <person name="Kyrpides N.C."/>
            <person name="Woyke T."/>
        </authorList>
    </citation>
    <scope>NUCLEOTIDE SEQUENCE</scope>
    <source>
        <strain evidence="1">GVMAG-S-ERX555943-30</strain>
    </source>
</reference>
<name>A0A6C0AU69_9ZZZZ</name>